<keyword evidence="4" id="KW-1185">Reference proteome</keyword>
<evidence type="ECO:0000313" key="4">
    <source>
        <dbReference type="Proteomes" id="UP001321786"/>
    </source>
</evidence>
<protein>
    <submittedName>
        <fullName evidence="3">Nucleoside recognition domain-containing protein</fullName>
    </submittedName>
</protein>
<dbReference type="KEGG" id="hprf:HLPR_06460"/>
<dbReference type="InterPro" id="IPR011642">
    <property type="entry name" value="Gate_dom"/>
</dbReference>
<accession>A0AAU9EPD4</accession>
<dbReference type="AlphaFoldDB" id="A0AAU9EPD4"/>
<keyword evidence="1" id="KW-0472">Membrane</keyword>
<feature type="domain" description="Nucleoside transporter/FeoB GTPase Gate" evidence="2">
    <location>
        <begin position="18"/>
        <end position="108"/>
    </location>
</feature>
<dbReference type="Pfam" id="PF07670">
    <property type="entry name" value="Gate"/>
    <property type="match status" value="1"/>
</dbReference>
<gene>
    <name evidence="3" type="ORF">HLPR_06460</name>
</gene>
<organism evidence="3 4">
    <name type="scientific">Helicovermis profundi</name>
    <dbReference type="NCBI Taxonomy" id="3065157"/>
    <lineage>
        <taxon>Bacteria</taxon>
        <taxon>Bacillati</taxon>
        <taxon>Bacillota</taxon>
        <taxon>Clostridia</taxon>
        <taxon>Helicovermis</taxon>
    </lineage>
</organism>
<evidence type="ECO:0000313" key="3">
    <source>
        <dbReference type="EMBL" id="BEP28315.1"/>
    </source>
</evidence>
<evidence type="ECO:0000256" key="1">
    <source>
        <dbReference type="SAM" id="Phobius"/>
    </source>
</evidence>
<feature type="transmembrane region" description="Helical" evidence="1">
    <location>
        <begin position="95"/>
        <end position="119"/>
    </location>
</feature>
<dbReference type="Proteomes" id="UP001321786">
    <property type="component" value="Chromosome"/>
</dbReference>
<keyword evidence="1" id="KW-0812">Transmembrane</keyword>
<feature type="transmembrane region" description="Helical" evidence="1">
    <location>
        <begin position="12"/>
        <end position="32"/>
    </location>
</feature>
<feature type="transmembrane region" description="Helical" evidence="1">
    <location>
        <begin position="125"/>
        <end position="144"/>
    </location>
</feature>
<sequence length="158" mass="17693">MDILMIIKEASLGSFFSVINIAKIVIPLMIIMEFGRNYRVIDKISGYFEPFTNKIGMTSKASFPLLVGLIFGISYGSGVLIQSASEGDLTEKDQILLVTFLIMCHAVFEDTLLFVAIGAKGMMILIPRIIIAFILVLIVSKRILNEDENSRIRLNKFR</sequence>
<proteinExistence type="predicted"/>
<reference evidence="3 4" key="1">
    <citation type="submission" date="2023-08" db="EMBL/GenBank/DDBJ databases">
        <title>Helicovermis profunda gen. nov., sp. nov., a novel mesophilic, fermentative bacterium within the Bacillota from a deep-sea hydrothermal vent chimney.</title>
        <authorList>
            <person name="Miyazaki U."/>
            <person name="Mizutani D."/>
            <person name="Hashimoto Y."/>
            <person name="Tame A."/>
            <person name="Sawayama S."/>
            <person name="Miyazaki J."/>
            <person name="Takai K."/>
            <person name="Nakagawa S."/>
        </authorList>
    </citation>
    <scope>NUCLEOTIDE SEQUENCE [LARGE SCALE GENOMIC DNA]</scope>
    <source>
        <strain evidence="3 4">S502</strain>
    </source>
</reference>
<dbReference type="EMBL" id="AP028654">
    <property type="protein sequence ID" value="BEP28315.1"/>
    <property type="molecule type" value="Genomic_DNA"/>
</dbReference>
<keyword evidence="1" id="KW-1133">Transmembrane helix</keyword>
<name>A0AAU9EPD4_9FIRM</name>
<evidence type="ECO:0000259" key="2">
    <source>
        <dbReference type="Pfam" id="PF07670"/>
    </source>
</evidence>
<feature type="transmembrane region" description="Helical" evidence="1">
    <location>
        <begin position="61"/>
        <end position="83"/>
    </location>
</feature>
<dbReference type="RefSeq" id="WP_338536641.1">
    <property type="nucleotide sequence ID" value="NZ_AP028654.1"/>
</dbReference>